<name>A0ABQ7USB3_SOLTU</name>
<organism evidence="2 3">
    <name type="scientific">Solanum tuberosum</name>
    <name type="common">Potato</name>
    <dbReference type="NCBI Taxonomy" id="4113"/>
    <lineage>
        <taxon>Eukaryota</taxon>
        <taxon>Viridiplantae</taxon>
        <taxon>Streptophyta</taxon>
        <taxon>Embryophyta</taxon>
        <taxon>Tracheophyta</taxon>
        <taxon>Spermatophyta</taxon>
        <taxon>Magnoliopsida</taxon>
        <taxon>eudicotyledons</taxon>
        <taxon>Gunneridae</taxon>
        <taxon>Pentapetalae</taxon>
        <taxon>asterids</taxon>
        <taxon>lamiids</taxon>
        <taxon>Solanales</taxon>
        <taxon>Solanaceae</taxon>
        <taxon>Solanoideae</taxon>
        <taxon>Solaneae</taxon>
        <taxon>Solanum</taxon>
    </lineage>
</organism>
<feature type="region of interest" description="Disordered" evidence="1">
    <location>
        <begin position="1"/>
        <end position="80"/>
    </location>
</feature>
<evidence type="ECO:0000313" key="3">
    <source>
        <dbReference type="Proteomes" id="UP000826656"/>
    </source>
</evidence>
<keyword evidence="3" id="KW-1185">Reference proteome</keyword>
<reference evidence="2 3" key="1">
    <citation type="journal article" date="2021" name="bioRxiv">
        <title>Chromosome-scale and haplotype-resolved genome assembly of a tetraploid potato cultivar.</title>
        <authorList>
            <person name="Sun H."/>
            <person name="Jiao W.-B."/>
            <person name="Krause K."/>
            <person name="Campoy J.A."/>
            <person name="Goel M."/>
            <person name="Folz-Donahue K."/>
            <person name="Kukat C."/>
            <person name="Huettel B."/>
            <person name="Schneeberger K."/>
        </authorList>
    </citation>
    <scope>NUCLEOTIDE SEQUENCE [LARGE SCALE GENOMIC DNA]</scope>
    <source>
        <strain evidence="2">SolTubOtavaFocal</strain>
        <tissue evidence="2">Leaves</tissue>
    </source>
</reference>
<evidence type="ECO:0000256" key="1">
    <source>
        <dbReference type="SAM" id="MobiDB-lite"/>
    </source>
</evidence>
<evidence type="ECO:0008006" key="4">
    <source>
        <dbReference type="Google" id="ProtNLM"/>
    </source>
</evidence>
<protein>
    <recommendedName>
        <fullName evidence="4">Integrase core domain containing protein</fullName>
    </recommendedName>
</protein>
<comment type="caution">
    <text evidence="2">The sequence shown here is derived from an EMBL/GenBank/DDBJ whole genome shotgun (WGS) entry which is preliminary data.</text>
</comment>
<dbReference type="Proteomes" id="UP000826656">
    <property type="component" value="Unassembled WGS sequence"/>
</dbReference>
<feature type="compositionally biased region" description="Basic residues" evidence="1">
    <location>
        <begin position="71"/>
        <end position="80"/>
    </location>
</feature>
<dbReference type="EMBL" id="JAIVGD010000018">
    <property type="protein sequence ID" value="KAH0754737.1"/>
    <property type="molecule type" value="Genomic_DNA"/>
</dbReference>
<accession>A0ABQ7USB3</accession>
<proteinExistence type="predicted"/>
<evidence type="ECO:0000313" key="2">
    <source>
        <dbReference type="EMBL" id="KAH0754737.1"/>
    </source>
</evidence>
<gene>
    <name evidence="2" type="ORF">KY290_025007</name>
</gene>
<sequence length="80" mass="9224">MNEVRNDENQGGYKGEGEEAPWNESPRNRPRGQVLQGGPRGRLDLMPYGRRQHGNHPQRGEQCDVNVNQRGHQKGYYHND</sequence>